<accession>A0ABX1R5N1</accession>
<evidence type="ECO:0000256" key="1">
    <source>
        <dbReference type="SAM" id="MobiDB-lite"/>
    </source>
</evidence>
<organism evidence="3 4">
    <name type="scientific">Pseudonocardia xinjiangensis</name>
    <dbReference type="NCBI Taxonomy" id="75289"/>
    <lineage>
        <taxon>Bacteria</taxon>
        <taxon>Bacillati</taxon>
        <taxon>Actinomycetota</taxon>
        <taxon>Actinomycetes</taxon>
        <taxon>Pseudonocardiales</taxon>
        <taxon>Pseudonocardiaceae</taxon>
        <taxon>Pseudonocardia</taxon>
    </lineage>
</organism>
<dbReference type="InterPro" id="IPR011051">
    <property type="entry name" value="RmlC_Cupin_sf"/>
</dbReference>
<evidence type="ECO:0000313" key="4">
    <source>
        <dbReference type="Proteomes" id="UP001296706"/>
    </source>
</evidence>
<keyword evidence="4" id="KW-1185">Reference proteome</keyword>
<dbReference type="InterPro" id="IPR013096">
    <property type="entry name" value="Cupin_2"/>
</dbReference>
<reference evidence="3 4" key="1">
    <citation type="submission" date="2020-04" db="EMBL/GenBank/DDBJ databases">
        <authorList>
            <person name="Klaysubun C."/>
            <person name="Duangmal K."/>
            <person name="Lipun K."/>
        </authorList>
    </citation>
    <scope>NUCLEOTIDE SEQUENCE [LARGE SCALE GENOMIC DNA]</scope>
    <source>
        <strain evidence="3 4">JCM 11839</strain>
    </source>
</reference>
<dbReference type="Pfam" id="PF07883">
    <property type="entry name" value="Cupin_2"/>
    <property type="match status" value="1"/>
</dbReference>
<gene>
    <name evidence="3" type="ORF">HF577_01065</name>
</gene>
<dbReference type="RefSeq" id="WP_169393760.1">
    <property type="nucleotide sequence ID" value="NZ_JAAXKY010000001.1"/>
</dbReference>
<comment type="caution">
    <text evidence="3">The sequence shown here is derived from an EMBL/GenBank/DDBJ whole genome shotgun (WGS) entry which is preliminary data.</text>
</comment>
<dbReference type="InterPro" id="IPR014710">
    <property type="entry name" value="RmlC-like_jellyroll"/>
</dbReference>
<evidence type="ECO:0000313" key="3">
    <source>
        <dbReference type="EMBL" id="NMH75703.1"/>
    </source>
</evidence>
<dbReference type="SUPFAM" id="SSF51182">
    <property type="entry name" value="RmlC-like cupins"/>
    <property type="match status" value="1"/>
</dbReference>
<feature type="domain" description="Cupin type-2" evidence="2">
    <location>
        <begin position="36"/>
        <end position="95"/>
    </location>
</feature>
<name>A0ABX1R5N1_9PSEU</name>
<dbReference type="Gene3D" id="2.60.120.10">
    <property type="entry name" value="Jelly Rolls"/>
    <property type="match status" value="1"/>
</dbReference>
<feature type="region of interest" description="Disordered" evidence="1">
    <location>
        <begin position="1"/>
        <end position="25"/>
    </location>
</feature>
<proteinExistence type="predicted"/>
<dbReference type="EMBL" id="JAAXKY010000001">
    <property type="protein sequence ID" value="NMH75703.1"/>
    <property type="molecule type" value="Genomic_DNA"/>
</dbReference>
<dbReference type="Proteomes" id="UP001296706">
    <property type="component" value="Unassembled WGS sequence"/>
</dbReference>
<evidence type="ECO:0000259" key="2">
    <source>
        <dbReference type="Pfam" id="PF07883"/>
    </source>
</evidence>
<feature type="compositionally biased region" description="Polar residues" evidence="1">
    <location>
        <begin position="12"/>
        <end position="25"/>
    </location>
</feature>
<sequence length="124" mass="12644">MHVIRHADSRRTATPNAVMTTHASPTQGGSALAVWRVEMAAGAAGPQHSFDVEQVWTALDGAATVDLDGETLTVQVGDTVVMPVGVQRRVHADATAGFTAVVAAPAGARATVPGGDPVLPAWIA</sequence>
<protein>
    <submittedName>
        <fullName evidence="3">Cupin domain-containing protein</fullName>
    </submittedName>
</protein>
<feature type="compositionally biased region" description="Basic and acidic residues" evidence="1">
    <location>
        <begin position="1"/>
        <end position="11"/>
    </location>
</feature>